<keyword evidence="3" id="KW-0001">2Fe-2S</keyword>
<dbReference type="EC" id="1.17.1.-" evidence="11"/>
<keyword evidence="5" id="KW-0274">FAD</keyword>
<dbReference type="InterPro" id="IPR017938">
    <property type="entry name" value="Riboflavin_synthase-like_b-brl"/>
</dbReference>
<evidence type="ECO:0000256" key="5">
    <source>
        <dbReference type="ARBA" id="ARBA00022827"/>
    </source>
</evidence>
<sequence length="363" mass="38507">MTSETIIGDDVVTTPAAARERTRARRVRVVEVIDETADARSIVVRPDPQDVAEFAYLPGQFLTVRVPDVGTGCARCYSLASSPHVDDDLKFTVKRVSGGHGSNWICDNVAAGDLIEVLPPGGTFGPRSLDGDVVLVAGGSGITPVMSIAKSILFGGTGTVFLVYANRDPESVIFASELRALTERFAERLVVVHILEAVQGLPTGSGLAAILRPMADREVYVCGPTPLMDLVVGVCAELGFSPERVHTERFLSLHGNPFEPVASQPEPDSAAATAACEVTVELDGEQHTVGWRSGQKLLDALLGAGLDAPYSCREGACSACVCVLRSGEITMAHNEILADEDVAEGYILACQAEPVSDRVEIEY</sequence>
<comment type="caution">
    <text evidence="11">The sequence shown here is derived from an EMBL/GenBank/DDBJ whole genome shotgun (WGS) entry which is preliminary data.</text>
</comment>
<organism evidence="11 12">
    <name type="scientific">Gordonia paraffinivorans</name>
    <dbReference type="NCBI Taxonomy" id="175628"/>
    <lineage>
        <taxon>Bacteria</taxon>
        <taxon>Bacillati</taxon>
        <taxon>Actinomycetota</taxon>
        <taxon>Actinomycetes</taxon>
        <taxon>Mycobacteriales</taxon>
        <taxon>Gordoniaceae</taxon>
        <taxon>Gordonia</taxon>
    </lineage>
</organism>
<feature type="domain" description="2Fe-2S ferredoxin-type" evidence="9">
    <location>
        <begin position="276"/>
        <end position="363"/>
    </location>
</feature>
<evidence type="ECO:0000256" key="2">
    <source>
        <dbReference type="ARBA" id="ARBA00022630"/>
    </source>
</evidence>
<evidence type="ECO:0000256" key="1">
    <source>
        <dbReference type="ARBA" id="ARBA00001974"/>
    </source>
</evidence>
<dbReference type="InterPro" id="IPR006058">
    <property type="entry name" value="2Fe2S_fd_BS"/>
</dbReference>
<gene>
    <name evidence="11" type="primary">hmp_3</name>
    <name evidence="11" type="ORF">NCTC8139_03229</name>
</gene>
<dbReference type="InterPro" id="IPR036010">
    <property type="entry name" value="2Fe-2S_ferredoxin-like_sf"/>
</dbReference>
<dbReference type="GO" id="GO:0046872">
    <property type="term" value="F:metal ion binding"/>
    <property type="evidence" value="ECO:0007669"/>
    <property type="project" value="UniProtKB-KW"/>
</dbReference>
<proteinExistence type="predicted"/>
<dbReference type="PROSITE" id="PS51384">
    <property type="entry name" value="FAD_FR"/>
    <property type="match status" value="1"/>
</dbReference>
<dbReference type="GO" id="GO:0016491">
    <property type="term" value="F:oxidoreductase activity"/>
    <property type="evidence" value="ECO:0007669"/>
    <property type="project" value="UniProtKB-KW"/>
</dbReference>
<name>A0ABD7V642_9ACTN</name>
<evidence type="ECO:0000256" key="8">
    <source>
        <dbReference type="ARBA" id="ARBA00023014"/>
    </source>
</evidence>
<dbReference type="CDD" id="cd06214">
    <property type="entry name" value="PA_degradation_oxidoreductase_like"/>
    <property type="match status" value="1"/>
</dbReference>
<evidence type="ECO:0000256" key="7">
    <source>
        <dbReference type="ARBA" id="ARBA00023004"/>
    </source>
</evidence>
<comment type="cofactor">
    <cofactor evidence="1">
        <name>FAD</name>
        <dbReference type="ChEBI" id="CHEBI:57692"/>
    </cofactor>
</comment>
<accession>A0ABD7V642</accession>
<feature type="domain" description="FAD-binding FR-type" evidence="10">
    <location>
        <begin position="22"/>
        <end position="127"/>
    </location>
</feature>
<dbReference type="PANTHER" id="PTHR47354">
    <property type="entry name" value="NADH OXIDOREDUCTASE HCR"/>
    <property type="match status" value="1"/>
</dbReference>
<dbReference type="InterPro" id="IPR012675">
    <property type="entry name" value="Beta-grasp_dom_sf"/>
</dbReference>
<dbReference type="GeneID" id="60751209"/>
<dbReference type="PROSITE" id="PS00197">
    <property type="entry name" value="2FE2S_FER_1"/>
    <property type="match status" value="1"/>
</dbReference>
<evidence type="ECO:0000256" key="3">
    <source>
        <dbReference type="ARBA" id="ARBA00022714"/>
    </source>
</evidence>
<keyword evidence="6 11" id="KW-0560">Oxidoreductase</keyword>
<dbReference type="InterPro" id="IPR001041">
    <property type="entry name" value="2Fe-2S_ferredoxin-type"/>
</dbReference>
<dbReference type="SUPFAM" id="SSF63380">
    <property type="entry name" value="Riboflavin synthase domain-like"/>
    <property type="match status" value="1"/>
</dbReference>
<evidence type="ECO:0000256" key="6">
    <source>
        <dbReference type="ARBA" id="ARBA00023002"/>
    </source>
</evidence>
<dbReference type="InterPro" id="IPR001709">
    <property type="entry name" value="Flavoprot_Pyr_Nucl_cyt_Rdtase"/>
</dbReference>
<dbReference type="Gene3D" id="3.10.20.30">
    <property type="match status" value="1"/>
</dbReference>
<dbReference type="EMBL" id="CAACYD010000007">
    <property type="protein sequence ID" value="VFA89661.1"/>
    <property type="molecule type" value="Genomic_DNA"/>
</dbReference>
<dbReference type="PANTHER" id="PTHR47354:SF8">
    <property type="entry name" value="1,2-PHENYLACETYL-COA EPOXIDASE, SUBUNIT E"/>
    <property type="match status" value="1"/>
</dbReference>
<dbReference type="Gene3D" id="2.40.30.10">
    <property type="entry name" value="Translation factors"/>
    <property type="match status" value="1"/>
</dbReference>
<keyword evidence="2" id="KW-0285">Flavoprotein</keyword>
<dbReference type="PRINTS" id="PR00371">
    <property type="entry name" value="FPNCR"/>
</dbReference>
<dbReference type="CDD" id="cd00207">
    <property type="entry name" value="fer2"/>
    <property type="match status" value="1"/>
</dbReference>
<evidence type="ECO:0000313" key="11">
    <source>
        <dbReference type="EMBL" id="VFA89661.1"/>
    </source>
</evidence>
<evidence type="ECO:0000259" key="9">
    <source>
        <dbReference type="PROSITE" id="PS51085"/>
    </source>
</evidence>
<protein>
    <submittedName>
        <fullName evidence="11">3-ketosteroid-9-alpha-hydroxylase reductase subunit</fullName>
        <ecNumber evidence="11">1.17.1.-</ecNumber>
    </submittedName>
</protein>
<dbReference type="Proteomes" id="UP000360750">
    <property type="component" value="Unassembled WGS sequence"/>
</dbReference>
<dbReference type="PROSITE" id="PS51085">
    <property type="entry name" value="2FE2S_FER_2"/>
    <property type="match status" value="1"/>
</dbReference>
<dbReference type="InterPro" id="IPR001433">
    <property type="entry name" value="OxRdtase_FAD/NAD-bd"/>
</dbReference>
<dbReference type="InterPro" id="IPR050415">
    <property type="entry name" value="MRET"/>
</dbReference>
<dbReference type="Pfam" id="PF00111">
    <property type="entry name" value="Fer2"/>
    <property type="match status" value="1"/>
</dbReference>
<dbReference type="AlphaFoldDB" id="A0ABD7V642"/>
<dbReference type="SUPFAM" id="SSF54292">
    <property type="entry name" value="2Fe-2S ferredoxin-like"/>
    <property type="match status" value="1"/>
</dbReference>
<dbReference type="InterPro" id="IPR039261">
    <property type="entry name" value="FNR_nucleotide-bd"/>
</dbReference>
<dbReference type="PRINTS" id="PR00410">
    <property type="entry name" value="PHEHYDRXLASE"/>
</dbReference>
<dbReference type="Pfam" id="PF00175">
    <property type="entry name" value="NAD_binding_1"/>
    <property type="match status" value="1"/>
</dbReference>
<dbReference type="GO" id="GO:0051537">
    <property type="term" value="F:2 iron, 2 sulfur cluster binding"/>
    <property type="evidence" value="ECO:0007669"/>
    <property type="project" value="UniProtKB-KW"/>
</dbReference>
<keyword evidence="4" id="KW-0479">Metal-binding</keyword>
<keyword evidence="8" id="KW-0411">Iron-sulfur</keyword>
<evidence type="ECO:0000256" key="4">
    <source>
        <dbReference type="ARBA" id="ARBA00022723"/>
    </source>
</evidence>
<evidence type="ECO:0000313" key="12">
    <source>
        <dbReference type="Proteomes" id="UP000360750"/>
    </source>
</evidence>
<dbReference type="RefSeq" id="WP_131734876.1">
    <property type="nucleotide sequence ID" value="NZ_CAACYD010000007.1"/>
</dbReference>
<evidence type="ECO:0000259" key="10">
    <source>
        <dbReference type="PROSITE" id="PS51384"/>
    </source>
</evidence>
<keyword evidence="7" id="KW-0408">Iron</keyword>
<dbReference type="InterPro" id="IPR017927">
    <property type="entry name" value="FAD-bd_FR_type"/>
</dbReference>
<dbReference type="Gene3D" id="3.40.50.80">
    <property type="entry name" value="Nucleotide-binding domain of ferredoxin-NADP reductase (FNR) module"/>
    <property type="match status" value="1"/>
</dbReference>
<dbReference type="InterPro" id="IPR008333">
    <property type="entry name" value="Cbr1-like_FAD-bd_dom"/>
</dbReference>
<reference evidence="11 12" key="1">
    <citation type="submission" date="2019-02" db="EMBL/GenBank/DDBJ databases">
        <authorList>
            <consortium name="Pathogen Informatics"/>
        </authorList>
    </citation>
    <scope>NUCLEOTIDE SEQUENCE [LARGE SCALE GENOMIC DNA]</scope>
    <source>
        <strain evidence="11 12">3012STDY6756503</strain>
    </source>
</reference>
<dbReference type="SUPFAM" id="SSF52343">
    <property type="entry name" value="Ferredoxin reductase-like, C-terminal NADP-linked domain"/>
    <property type="match status" value="1"/>
</dbReference>
<dbReference type="Pfam" id="PF00970">
    <property type="entry name" value="FAD_binding_6"/>
    <property type="match status" value="1"/>
</dbReference>